<keyword evidence="5" id="KW-1185">Reference proteome</keyword>
<name>A0A0K8J391_9FIRM</name>
<dbReference type="SUPFAM" id="SSF47413">
    <property type="entry name" value="lambda repressor-like DNA-binding domains"/>
    <property type="match status" value="1"/>
</dbReference>
<protein>
    <recommendedName>
        <fullName evidence="3">HTH cro/C1-type domain-containing protein</fullName>
    </recommendedName>
</protein>
<gene>
    <name evidence="4" type="ORF">SD1D_0230</name>
</gene>
<dbReference type="Pfam" id="PF01381">
    <property type="entry name" value="HTH_3"/>
    <property type="match status" value="1"/>
</dbReference>
<feature type="transmembrane region" description="Helical" evidence="2">
    <location>
        <begin position="128"/>
        <end position="147"/>
    </location>
</feature>
<evidence type="ECO:0000256" key="1">
    <source>
        <dbReference type="ARBA" id="ARBA00023125"/>
    </source>
</evidence>
<dbReference type="PROSITE" id="PS50943">
    <property type="entry name" value="HTH_CROC1"/>
    <property type="match status" value="1"/>
</dbReference>
<dbReference type="InterPro" id="IPR010982">
    <property type="entry name" value="Lambda_DNA-bd_dom_sf"/>
</dbReference>
<feature type="transmembrane region" description="Helical" evidence="2">
    <location>
        <begin position="85"/>
        <end position="103"/>
    </location>
</feature>
<dbReference type="KEGG" id="hsd:SD1D_0230"/>
<keyword evidence="2" id="KW-0812">Transmembrane</keyword>
<dbReference type="CDD" id="cd00093">
    <property type="entry name" value="HTH_XRE"/>
    <property type="match status" value="1"/>
</dbReference>
<evidence type="ECO:0000313" key="4">
    <source>
        <dbReference type="EMBL" id="CUH91783.1"/>
    </source>
</evidence>
<keyword evidence="2" id="KW-1133">Transmembrane helix</keyword>
<dbReference type="InterPro" id="IPR001387">
    <property type="entry name" value="Cro/C1-type_HTH"/>
</dbReference>
<dbReference type="RefSeq" id="WP_058257219.1">
    <property type="nucleotide sequence ID" value="NZ_LN879430.1"/>
</dbReference>
<reference evidence="5" key="1">
    <citation type="submission" date="2015-09" db="EMBL/GenBank/DDBJ databases">
        <authorList>
            <person name="Wibberg D."/>
        </authorList>
    </citation>
    <scope>NUCLEOTIDE SEQUENCE [LARGE SCALE GENOMIC DNA]</scope>
    <source>
        <strain evidence="5">SD1D</strain>
    </source>
</reference>
<evidence type="ECO:0000256" key="2">
    <source>
        <dbReference type="SAM" id="Phobius"/>
    </source>
</evidence>
<dbReference type="PANTHER" id="PTHR46558:SF11">
    <property type="entry name" value="HTH-TYPE TRANSCRIPTIONAL REGULATOR XRE"/>
    <property type="match status" value="1"/>
</dbReference>
<dbReference type="OrthoDB" id="9801008at2"/>
<dbReference type="SMART" id="SM00530">
    <property type="entry name" value="HTH_XRE"/>
    <property type="match status" value="1"/>
</dbReference>
<evidence type="ECO:0000313" key="5">
    <source>
        <dbReference type="Proteomes" id="UP000196053"/>
    </source>
</evidence>
<keyword evidence="2" id="KW-0472">Membrane</keyword>
<feature type="transmembrane region" description="Helical" evidence="2">
    <location>
        <begin position="154"/>
        <end position="176"/>
    </location>
</feature>
<evidence type="ECO:0000259" key="3">
    <source>
        <dbReference type="PROSITE" id="PS50943"/>
    </source>
</evidence>
<dbReference type="Proteomes" id="UP000196053">
    <property type="component" value="Chromosome I"/>
</dbReference>
<accession>A0A0K8J391</accession>
<feature type="transmembrane region" description="Helical" evidence="2">
    <location>
        <begin position="182"/>
        <end position="200"/>
    </location>
</feature>
<organism evidence="4 5">
    <name type="scientific">Herbinix luporum</name>
    <dbReference type="NCBI Taxonomy" id="1679721"/>
    <lineage>
        <taxon>Bacteria</taxon>
        <taxon>Bacillati</taxon>
        <taxon>Bacillota</taxon>
        <taxon>Clostridia</taxon>
        <taxon>Lachnospirales</taxon>
        <taxon>Lachnospiraceae</taxon>
        <taxon>Herbinix</taxon>
    </lineage>
</organism>
<dbReference type="EMBL" id="LN879430">
    <property type="protein sequence ID" value="CUH91783.1"/>
    <property type="molecule type" value="Genomic_DNA"/>
</dbReference>
<dbReference type="GO" id="GO:0003677">
    <property type="term" value="F:DNA binding"/>
    <property type="evidence" value="ECO:0007669"/>
    <property type="project" value="UniProtKB-KW"/>
</dbReference>
<dbReference type="PANTHER" id="PTHR46558">
    <property type="entry name" value="TRACRIPTIONAL REGULATORY PROTEIN-RELATED-RELATED"/>
    <property type="match status" value="1"/>
</dbReference>
<dbReference type="AlphaFoldDB" id="A0A0K8J391"/>
<dbReference type="Gene3D" id="1.10.260.40">
    <property type="entry name" value="lambda repressor-like DNA-binding domains"/>
    <property type="match status" value="1"/>
</dbReference>
<keyword evidence="1" id="KW-0238">DNA-binding</keyword>
<proteinExistence type="predicted"/>
<feature type="domain" description="HTH cro/C1-type" evidence="3">
    <location>
        <begin position="7"/>
        <end position="61"/>
    </location>
</feature>
<sequence>MELSKKIQELRKQKKITQEELAEALFVSKSAILKWESGKAYPSIDSLKEMAKYFSVSIDELLSNEEILLLAEEDSKQNERHLRDLVFGFLDCSVIMLLFLPFFEQKINGVIYPVSLHYLKHFEPYMKTAYTAIVAGLVACGLLTLFLQNCWRTFWINIKGKISLTLSAFGALIFMISAQPNAAMYTFVLLIIKAVMLIKWA</sequence>